<dbReference type="InterPro" id="IPR011704">
    <property type="entry name" value="ATPase_dyneun-rel_AAA"/>
</dbReference>
<reference evidence="3" key="2">
    <citation type="submission" date="2020-09" db="EMBL/GenBank/DDBJ databases">
        <authorList>
            <person name="Sun Q."/>
            <person name="Zhou Y."/>
        </authorList>
    </citation>
    <scope>NUCLEOTIDE SEQUENCE</scope>
    <source>
        <strain evidence="3">CGMCC 1.12827</strain>
    </source>
</reference>
<organism evidence="3 4">
    <name type="scientific">Gordonia jinhuaensis</name>
    <dbReference type="NCBI Taxonomy" id="1517702"/>
    <lineage>
        <taxon>Bacteria</taxon>
        <taxon>Bacillati</taxon>
        <taxon>Actinomycetota</taxon>
        <taxon>Actinomycetes</taxon>
        <taxon>Mycobacteriales</taxon>
        <taxon>Gordoniaceae</taxon>
        <taxon>Gordonia</taxon>
    </lineage>
</organism>
<keyword evidence="4" id="KW-1185">Reference proteome</keyword>
<evidence type="ECO:0000259" key="2">
    <source>
        <dbReference type="SMART" id="SM00382"/>
    </source>
</evidence>
<name>A0A916WME2_9ACTN</name>
<feature type="compositionally biased region" description="Basic residues" evidence="1">
    <location>
        <begin position="344"/>
        <end position="358"/>
    </location>
</feature>
<feature type="compositionally biased region" description="Basic and acidic residues" evidence="1">
    <location>
        <begin position="21"/>
        <end position="31"/>
    </location>
</feature>
<dbReference type="RefSeq" id="WP_188584549.1">
    <property type="nucleotide sequence ID" value="NZ_BMGC01000001.1"/>
</dbReference>
<dbReference type="InterPro" id="IPR027417">
    <property type="entry name" value="P-loop_NTPase"/>
</dbReference>
<dbReference type="Pfam" id="PF07728">
    <property type="entry name" value="AAA_5"/>
    <property type="match status" value="1"/>
</dbReference>
<feature type="compositionally biased region" description="Low complexity" evidence="1">
    <location>
        <begin position="1"/>
        <end position="20"/>
    </location>
</feature>
<dbReference type="InterPro" id="IPR050764">
    <property type="entry name" value="CbbQ/NirQ/NorQ/GpvN"/>
</dbReference>
<evidence type="ECO:0000313" key="3">
    <source>
        <dbReference type="EMBL" id="GGB15979.1"/>
    </source>
</evidence>
<evidence type="ECO:0000256" key="1">
    <source>
        <dbReference type="SAM" id="MobiDB-lite"/>
    </source>
</evidence>
<evidence type="ECO:0000313" key="4">
    <source>
        <dbReference type="Proteomes" id="UP000621454"/>
    </source>
</evidence>
<dbReference type="PANTHER" id="PTHR42759">
    <property type="entry name" value="MOXR FAMILY PROTEIN"/>
    <property type="match status" value="1"/>
</dbReference>
<feature type="domain" description="AAA+ ATPase" evidence="2">
    <location>
        <begin position="65"/>
        <end position="243"/>
    </location>
</feature>
<dbReference type="EMBL" id="BMGC01000001">
    <property type="protein sequence ID" value="GGB15979.1"/>
    <property type="molecule type" value="Genomic_DNA"/>
</dbReference>
<gene>
    <name evidence="3" type="ORF">GCM10011489_00140</name>
</gene>
<feature type="compositionally biased region" description="Polar residues" evidence="1">
    <location>
        <begin position="415"/>
        <end position="427"/>
    </location>
</feature>
<reference evidence="3" key="1">
    <citation type="journal article" date="2014" name="Int. J. Syst. Evol. Microbiol.">
        <title>Complete genome sequence of Corynebacterium casei LMG S-19264T (=DSM 44701T), isolated from a smear-ripened cheese.</title>
        <authorList>
            <consortium name="US DOE Joint Genome Institute (JGI-PGF)"/>
            <person name="Walter F."/>
            <person name="Albersmeier A."/>
            <person name="Kalinowski J."/>
            <person name="Ruckert C."/>
        </authorList>
    </citation>
    <scope>NUCLEOTIDE SEQUENCE</scope>
    <source>
        <strain evidence="3">CGMCC 1.12827</strain>
    </source>
</reference>
<comment type="caution">
    <text evidence="3">The sequence shown here is derived from an EMBL/GenBank/DDBJ whole genome shotgun (WGS) entry which is preliminary data.</text>
</comment>
<protein>
    <recommendedName>
        <fullName evidence="2">AAA+ ATPase domain-containing protein</fullName>
    </recommendedName>
</protein>
<dbReference type="SUPFAM" id="SSF52540">
    <property type="entry name" value="P-loop containing nucleoside triphosphate hydrolases"/>
    <property type="match status" value="1"/>
</dbReference>
<dbReference type="SMART" id="SM00382">
    <property type="entry name" value="AAA"/>
    <property type="match status" value="1"/>
</dbReference>
<feature type="region of interest" description="Disordered" evidence="1">
    <location>
        <begin position="1"/>
        <end position="31"/>
    </location>
</feature>
<dbReference type="InterPro" id="IPR003593">
    <property type="entry name" value="AAA+_ATPase"/>
</dbReference>
<dbReference type="GO" id="GO:0016887">
    <property type="term" value="F:ATP hydrolysis activity"/>
    <property type="evidence" value="ECO:0007669"/>
    <property type="project" value="InterPro"/>
</dbReference>
<proteinExistence type="predicted"/>
<feature type="compositionally biased region" description="Basic and acidic residues" evidence="1">
    <location>
        <begin position="359"/>
        <end position="404"/>
    </location>
</feature>
<dbReference type="AlphaFoldDB" id="A0A916WME2"/>
<accession>A0A916WME2</accession>
<dbReference type="Gene3D" id="3.40.50.300">
    <property type="entry name" value="P-loop containing nucleotide triphosphate hydrolases"/>
    <property type="match status" value="1"/>
</dbReference>
<sequence length="443" mass="48048">MSVDSDIDSTTTTPSASASADHARVETDSPRAEFDSVDDVIRRFAEVGYLADQRLATTVFLQSRLVKPVLLEGPAGVGKTELAKALAAVTGRTLLRLQCYEGQDETTALYEWDYGKQLLYTQVLREKINQVVADAASLTEAVDRIGAEESVFFSERFLAPRPLLQAVQSGEPVVLLIDEVDRADEALEAVLLELLAEYQVSVPEIGTFVAEHPPMVILTSNNTRDLSAALKRRCLHLSLDYPSADRELEIIKSKETGLSETLAAQLVDIVRELRELDLRKAPSISEAVDWARTLAVLGAEELTPAILAQTANVVVKYDRDLAKALSAIPRMVDPNAEVPDERHRHGHSHGHSHGGHSHSHGDHTDGDDHTHDDPHADASHTHDEGDSDGRAVRAAKDSPGRHADNYYGAPGRTDAGTTSAVSSSQGGRSFAARTGGGRKKRPF</sequence>
<feature type="region of interest" description="Disordered" evidence="1">
    <location>
        <begin position="332"/>
        <end position="443"/>
    </location>
</feature>
<dbReference type="GO" id="GO:0005524">
    <property type="term" value="F:ATP binding"/>
    <property type="evidence" value="ECO:0007669"/>
    <property type="project" value="InterPro"/>
</dbReference>
<dbReference type="PANTHER" id="PTHR42759:SF1">
    <property type="entry name" value="MAGNESIUM-CHELATASE SUBUNIT CHLD"/>
    <property type="match status" value="1"/>
</dbReference>
<dbReference type="Proteomes" id="UP000621454">
    <property type="component" value="Unassembled WGS sequence"/>
</dbReference>
<dbReference type="CDD" id="cd00009">
    <property type="entry name" value="AAA"/>
    <property type="match status" value="1"/>
</dbReference>